<evidence type="ECO:0000313" key="10">
    <source>
        <dbReference type="EMBL" id="KAK4790070.1"/>
    </source>
</evidence>
<evidence type="ECO:0000256" key="7">
    <source>
        <dbReference type="RuleBase" id="RU369038"/>
    </source>
</evidence>
<evidence type="ECO:0000256" key="6">
    <source>
        <dbReference type="RuleBase" id="RU000682"/>
    </source>
</evidence>
<feature type="DNA-binding region" description="Homeobox" evidence="5">
    <location>
        <begin position="22"/>
        <end position="81"/>
    </location>
</feature>
<comment type="caution">
    <text evidence="10">The sequence shown here is derived from an EMBL/GenBank/DDBJ whole genome shotgun (WGS) entry which is preliminary data.</text>
</comment>
<feature type="compositionally biased region" description="Basic and acidic residues" evidence="8">
    <location>
        <begin position="43"/>
        <end position="56"/>
    </location>
</feature>
<dbReference type="SUPFAM" id="SSF46689">
    <property type="entry name" value="Homeodomain-like"/>
    <property type="match status" value="1"/>
</dbReference>
<dbReference type="PANTHER" id="PTHR24326">
    <property type="entry name" value="HOMEOBOX-LEUCINE ZIPPER PROTEIN"/>
    <property type="match status" value="1"/>
</dbReference>
<evidence type="ECO:0000256" key="8">
    <source>
        <dbReference type="SAM" id="MobiDB-lite"/>
    </source>
</evidence>
<keyword evidence="5 6" id="KW-0539">Nucleus</keyword>
<keyword evidence="3 7" id="KW-0804">Transcription</keyword>
<dbReference type="GO" id="GO:0043565">
    <property type="term" value="F:sequence-specific DNA binding"/>
    <property type="evidence" value="ECO:0007669"/>
    <property type="project" value="TreeGrafter"/>
</dbReference>
<comment type="subcellular location">
    <subcellularLocation>
        <location evidence="1 5 6">Nucleus</location>
    </subcellularLocation>
</comment>
<dbReference type="GO" id="GO:0000981">
    <property type="term" value="F:DNA-binding transcription factor activity, RNA polymerase II-specific"/>
    <property type="evidence" value="ECO:0007669"/>
    <property type="project" value="UniProtKB-UniRule"/>
</dbReference>
<evidence type="ECO:0000256" key="5">
    <source>
        <dbReference type="PROSITE-ProRule" id="PRU00108"/>
    </source>
</evidence>
<dbReference type="InterPro" id="IPR009057">
    <property type="entry name" value="Homeodomain-like_sf"/>
</dbReference>
<comment type="function">
    <text evidence="7">Transcription factor.</text>
</comment>
<dbReference type="Pfam" id="PF00046">
    <property type="entry name" value="Homeodomain"/>
    <property type="match status" value="1"/>
</dbReference>
<organism evidence="10 11">
    <name type="scientific">Trapa natans</name>
    <name type="common">Water chestnut</name>
    <dbReference type="NCBI Taxonomy" id="22666"/>
    <lineage>
        <taxon>Eukaryota</taxon>
        <taxon>Viridiplantae</taxon>
        <taxon>Streptophyta</taxon>
        <taxon>Embryophyta</taxon>
        <taxon>Tracheophyta</taxon>
        <taxon>Spermatophyta</taxon>
        <taxon>Magnoliopsida</taxon>
        <taxon>eudicotyledons</taxon>
        <taxon>Gunneridae</taxon>
        <taxon>Pentapetalae</taxon>
        <taxon>rosids</taxon>
        <taxon>malvids</taxon>
        <taxon>Myrtales</taxon>
        <taxon>Lythraceae</taxon>
        <taxon>Trapa</taxon>
    </lineage>
</organism>
<evidence type="ECO:0000259" key="9">
    <source>
        <dbReference type="PROSITE" id="PS50071"/>
    </source>
</evidence>
<dbReference type="GO" id="GO:0005634">
    <property type="term" value="C:nucleus"/>
    <property type="evidence" value="ECO:0007669"/>
    <property type="project" value="UniProtKB-SubCell"/>
</dbReference>
<dbReference type="GO" id="GO:0045893">
    <property type="term" value="P:positive regulation of DNA-templated transcription"/>
    <property type="evidence" value="ECO:0007669"/>
    <property type="project" value="TreeGrafter"/>
</dbReference>
<keyword evidence="11" id="KW-1185">Reference proteome</keyword>
<accession>A0AAN7R6E2</accession>
<name>A0AAN7R6E2_TRANT</name>
<proteinExistence type="inferred from homology"/>
<evidence type="ECO:0000256" key="4">
    <source>
        <dbReference type="ARBA" id="ARBA00025748"/>
    </source>
</evidence>
<evidence type="ECO:0000256" key="1">
    <source>
        <dbReference type="ARBA" id="ARBA00004123"/>
    </source>
</evidence>
<dbReference type="InterPro" id="IPR001356">
    <property type="entry name" value="HD"/>
</dbReference>
<dbReference type="PANTHER" id="PTHR24326:SF527">
    <property type="entry name" value="HOMEOBOX-LEUCINE ZIPPER PROTEIN ATHB-40"/>
    <property type="match status" value="1"/>
</dbReference>
<dbReference type="CDD" id="cd00086">
    <property type="entry name" value="homeodomain"/>
    <property type="match status" value="1"/>
</dbReference>
<feature type="compositionally biased region" description="Basic and acidic residues" evidence="8">
    <location>
        <begin position="87"/>
        <end position="98"/>
    </location>
</feature>
<dbReference type="PROSITE" id="PS50071">
    <property type="entry name" value="HOMEOBOX_2"/>
    <property type="match status" value="1"/>
</dbReference>
<dbReference type="Gene3D" id="1.10.10.60">
    <property type="entry name" value="Homeodomain-like"/>
    <property type="match status" value="1"/>
</dbReference>
<evidence type="ECO:0000256" key="2">
    <source>
        <dbReference type="ARBA" id="ARBA00023015"/>
    </source>
</evidence>
<dbReference type="InterPro" id="IPR045224">
    <property type="entry name" value="HDZip_class_I_plant"/>
</dbReference>
<dbReference type="AlphaFoldDB" id="A0AAN7R6E2"/>
<keyword evidence="5 6" id="KW-0238">DNA-binding</keyword>
<dbReference type="Proteomes" id="UP001346149">
    <property type="component" value="Unassembled WGS sequence"/>
</dbReference>
<keyword evidence="2 7" id="KW-0805">Transcription regulation</keyword>
<keyword evidence="5 6" id="KW-0371">Homeobox</keyword>
<comment type="similarity">
    <text evidence="4 7">Belongs to the HD-ZIP homeobox family. Class I subfamily.</text>
</comment>
<sequence>MPNVFSIGRKRPKKSEGGAGSSSVTKRKLSDEQVKLVEQNFGSEHKLESERKDRLATEPGLDPRQVAVWFQNRRSRRKNQRLEEEYARLKSIPRDHRPPSISAPSKKRYDSS</sequence>
<feature type="region of interest" description="Disordered" evidence="8">
    <location>
        <begin position="87"/>
        <end position="112"/>
    </location>
</feature>
<evidence type="ECO:0000256" key="3">
    <source>
        <dbReference type="ARBA" id="ARBA00023163"/>
    </source>
</evidence>
<reference evidence="10 11" key="1">
    <citation type="journal article" date="2023" name="Hortic Res">
        <title>Pangenome of water caltrop reveals structural variations and asymmetric subgenome divergence after allopolyploidization.</title>
        <authorList>
            <person name="Zhang X."/>
            <person name="Chen Y."/>
            <person name="Wang L."/>
            <person name="Yuan Y."/>
            <person name="Fang M."/>
            <person name="Shi L."/>
            <person name="Lu R."/>
            <person name="Comes H.P."/>
            <person name="Ma Y."/>
            <person name="Chen Y."/>
            <person name="Huang G."/>
            <person name="Zhou Y."/>
            <person name="Zheng Z."/>
            <person name="Qiu Y."/>
        </authorList>
    </citation>
    <scope>NUCLEOTIDE SEQUENCE [LARGE SCALE GENOMIC DNA]</scope>
    <source>
        <strain evidence="10">F231</strain>
    </source>
</reference>
<gene>
    <name evidence="10" type="ORF">SAY86_017374</name>
</gene>
<dbReference type="EMBL" id="JAXQNO010000010">
    <property type="protein sequence ID" value="KAK4790070.1"/>
    <property type="molecule type" value="Genomic_DNA"/>
</dbReference>
<dbReference type="SMART" id="SM00389">
    <property type="entry name" value="HOX"/>
    <property type="match status" value="1"/>
</dbReference>
<feature type="domain" description="Homeobox" evidence="9">
    <location>
        <begin position="20"/>
        <end position="80"/>
    </location>
</feature>
<feature type="region of interest" description="Disordered" evidence="8">
    <location>
        <begin position="1"/>
        <end position="62"/>
    </location>
</feature>
<protein>
    <recommendedName>
        <fullName evidence="7">Homeobox-leucine zipper protein</fullName>
    </recommendedName>
    <alternativeName>
        <fullName evidence="7">HD-ZIP protein</fullName>
    </alternativeName>
    <alternativeName>
        <fullName evidence="7">Homeodomain transcription factor</fullName>
    </alternativeName>
</protein>
<evidence type="ECO:0000313" key="11">
    <source>
        <dbReference type="Proteomes" id="UP001346149"/>
    </source>
</evidence>